<keyword evidence="6 7" id="KW-0472">Membrane</keyword>
<dbReference type="CDD" id="cd16017">
    <property type="entry name" value="LptA"/>
    <property type="match status" value="1"/>
</dbReference>
<dbReference type="AlphaFoldDB" id="A0A089WHP8"/>
<evidence type="ECO:0000256" key="5">
    <source>
        <dbReference type="ARBA" id="ARBA00022989"/>
    </source>
</evidence>
<keyword evidence="2" id="KW-1003">Cell membrane</keyword>
<dbReference type="EMBL" id="CP009455">
    <property type="protein sequence ID" value="AIR88121.1"/>
    <property type="molecule type" value="Genomic_DNA"/>
</dbReference>
<dbReference type="InterPro" id="IPR058130">
    <property type="entry name" value="PEA_transf_C"/>
</dbReference>
<dbReference type="Pfam" id="PF00884">
    <property type="entry name" value="Sulfatase"/>
    <property type="match status" value="1"/>
</dbReference>
<comment type="subcellular location">
    <subcellularLocation>
        <location evidence="1">Cell membrane</location>
        <topology evidence="1">Multi-pass membrane protein</topology>
    </subcellularLocation>
</comment>
<keyword evidence="10" id="KW-1185">Reference proteome</keyword>
<dbReference type="KEGG" id="psw:LK03_02160"/>
<dbReference type="OrthoDB" id="9786870at2"/>
<feature type="transmembrane region" description="Helical" evidence="7">
    <location>
        <begin position="49"/>
        <end position="66"/>
    </location>
</feature>
<protein>
    <submittedName>
        <fullName evidence="9">Sulfatase</fullName>
    </submittedName>
</protein>
<evidence type="ECO:0000256" key="6">
    <source>
        <dbReference type="ARBA" id="ARBA00023136"/>
    </source>
</evidence>
<dbReference type="PANTHER" id="PTHR30443">
    <property type="entry name" value="INNER MEMBRANE PROTEIN"/>
    <property type="match status" value="1"/>
</dbReference>
<keyword evidence="3" id="KW-0808">Transferase</keyword>
<evidence type="ECO:0000256" key="1">
    <source>
        <dbReference type="ARBA" id="ARBA00004651"/>
    </source>
</evidence>
<evidence type="ECO:0000256" key="4">
    <source>
        <dbReference type="ARBA" id="ARBA00022692"/>
    </source>
</evidence>
<keyword evidence="4 7" id="KW-0812">Transmembrane</keyword>
<keyword evidence="5 7" id="KW-1133">Transmembrane helix</keyword>
<dbReference type="Gene3D" id="3.40.720.10">
    <property type="entry name" value="Alkaline Phosphatase, subunit A"/>
    <property type="match status" value="1"/>
</dbReference>
<dbReference type="PANTHER" id="PTHR30443:SF0">
    <property type="entry name" value="PHOSPHOETHANOLAMINE TRANSFERASE EPTA"/>
    <property type="match status" value="1"/>
</dbReference>
<dbReference type="InterPro" id="IPR017850">
    <property type="entry name" value="Alkaline_phosphatase_core_sf"/>
</dbReference>
<dbReference type="GO" id="GO:0005886">
    <property type="term" value="C:plasma membrane"/>
    <property type="evidence" value="ECO:0007669"/>
    <property type="project" value="UniProtKB-SubCell"/>
</dbReference>
<organism evidence="9 10">
    <name type="scientific">Pseudomonas cremoricolorata</name>
    <dbReference type="NCBI Taxonomy" id="157783"/>
    <lineage>
        <taxon>Bacteria</taxon>
        <taxon>Pseudomonadati</taxon>
        <taxon>Pseudomonadota</taxon>
        <taxon>Gammaproteobacteria</taxon>
        <taxon>Pseudomonadales</taxon>
        <taxon>Pseudomonadaceae</taxon>
        <taxon>Pseudomonas</taxon>
    </lineage>
</organism>
<dbReference type="InterPro" id="IPR040423">
    <property type="entry name" value="PEA_transferase"/>
</dbReference>
<sequence>MHLSLALPRPTGGLRPWLNLAALATLSCALLLLDDFLQQLYTSNNRAELELSYVIVLWLFSAALWLGNLRALTVGVLLLFAAMQLMQLANISFFGEPLSATDIQSLLNDPAEVSQTARHSLAQHWPALLCVALPYMALLVLHVRLPGRVALPASRWALVLIALVLLAKPYRATYRNLDSFAASPNRSALHNSLNVFSAWSVRLAFRDGVELPPTPYAPYQLSAVPSTAKHVWLVVADSLRTDRLGLFGYERNTTPQLSSYLKQHPSAFVRPGIAAGVATDVSLPYLLNPIREPGKDQLLRTGQVNQFRFAQQAGFRTHWISSQESKLLAHLGSRYLDVSITREDHPLRFLQRQDRALLDVLDQQRWAERNFVVLNLRTAHLPYAQNYRHESRPMPWPDSGPDGQSNAYDNSIHYLDSLLGEVIADFDKLEGERYLIITGDHGQRLGEGGYWGHNDLVPEVSNIPMIVVARDAPEQAMNEFARERWISHYEAGQWLAARLGTRIDNPNLRADEYFVHGKLLFTDNFIQRVCETPGGLVHQAPEQLSMLLVQPPASSCLENAGKG</sequence>
<evidence type="ECO:0000313" key="10">
    <source>
        <dbReference type="Proteomes" id="UP000029493"/>
    </source>
</evidence>
<evidence type="ECO:0000256" key="2">
    <source>
        <dbReference type="ARBA" id="ARBA00022475"/>
    </source>
</evidence>
<dbReference type="SUPFAM" id="SSF53649">
    <property type="entry name" value="Alkaline phosphatase-like"/>
    <property type="match status" value="1"/>
</dbReference>
<dbReference type="InterPro" id="IPR000917">
    <property type="entry name" value="Sulfatase_N"/>
</dbReference>
<reference evidence="9 10" key="1">
    <citation type="submission" date="2014-09" db="EMBL/GenBank/DDBJ databases">
        <authorList>
            <person name="Chan K.-G."/>
        </authorList>
    </citation>
    <scope>NUCLEOTIDE SEQUENCE [LARGE SCALE GENOMIC DNA]</scope>
    <source>
        <strain evidence="9 10">ND07</strain>
    </source>
</reference>
<evidence type="ECO:0000256" key="3">
    <source>
        <dbReference type="ARBA" id="ARBA00022679"/>
    </source>
</evidence>
<evidence type="ECO:0000313" key="9">
    <source>
        <dbReference type="EMBL" id="AIR88121.1"/>
    </source>
</evidence>
<dbReference type="STRING" id="157783.LK03_02160"/>
<dbReference type="Proteomes" id="UP000029493">
    <property type="component" value="Chromosome"/>
</dbReference>
<evidence type="ECO:0000259" key="8">
    <source>
        <dbReference type="Pfam" id="PF00884"/>
    </source>
</evidence>
<feature type="transmembrane region" description="Helical" evidence="7">
    <location>
        <begin position="17"/>
        <end position="37"/>
    </location>
</feature>
<dbReference type="eggNOG" id="COG2194">
    <property type="taxonomic scope" value="Bacteria"/>
</dbReference>
<dbReference type="RefSeq" id="WP_038410874.1">
    <property type="nucleotide sequence ID" value="NZ_CP009455.1"/>
</dbReference>
<name>A0A089WHP8_9PSED</name>
<gene>
    <name evidence="9" type="ORF">LK03_02160</name>
</gene>
<evidence type="ECO:0000256" key="7">
    <source>
        <dbReference type="SAM" id="Phobius"/>
    </source>
</evidence>
<feature type="domain" description="Sulfatase N-terminal" evidence="8">
    <location>
        <begin position="229"/>
        <end position="475"/>
    </location>
</feature>
<proteinExistence type="predicted"/>
<dbReference type="GO" id="GO:0009244">
    <property type="term" value="P:lipopolysaccharide core region biosynthetic process"/>
    <property type="evidence" value="ECO:0007669"/>
    <property type="project" value="TreeGrafter"/>
</dbReference>
<accession>A0A089WHP8</accession>
<dbReference type="GO" id="GO:0016776">
    <property type="term" value="F:phosphotransferase activity, phosphate group as acceptor"/>
    <property type="evidence" value="ECO:0007669"/>
    <property type="project" value="TreeGrafter"/>
</dbReference>